<dbReference type="InterPro" id="IPR011701">
    <property type="entry name" value="MFS"/>
</dbReference>
<evidence type="ECO:0000313" key="4">
    <source>
        <dbReference type="Ensembl" id="ENSSGRP00000044975.1"/>
    </source>
</evidence>
<dbReference type="Gene3D" id="1.20.1250.20">
    <property type="entry name" value="MFS general substrate transporter like domains"/>
    <property type="match status" value="1"/>
</dbReference>
<dbReference type="Proteomes" id="UP000472262">
    <property type="component" value="Unassembled WGS sequence"/>
</dbReference>
<keyword evidence="3" id="KW-0812">Transmembrane</keyword>
<feature type="transmembrane region" description="Helical" evidence="3">
    <location>
        <begin position="42"/>
        <end position="68"/>
    </location>
</feature>
<reference evidence="4" key="1">
    <citation type="submission" date="2025-08" db="UniProtKB">
        <authorList>
            <consortium name="Ensembl"/>
        </authorList>
    </citation>
    <scope>IDENTIFICATION</scope>
</reference>
<keyword evidence="5" id="KW-1185">Reference proteome</keyword>
<dbReference type="PANTHER" id="PTHR11360:SF119">
    <property type="entry name" value="MONOCARBOXYLATE TRANSPORTER 10"/>
    <property type="match status" value="1"/>
</dbReference>
<dbReference type="Ensembl" id="ENSSGRT00000048137.1">
    <property type="protein sequence ID" value="ENSSGRP00000044975.1"/>
    <property type="gene ID" value="ENSSGRG00000024160.1"/>
</dbReference>
<feature type="transmembrane region" description="Helical" evidence="3">
    <location>
        <begin position="116"/>
        <end position="136"/>
    </location>
</feature>
<sequence>MTETQPEPTPDAAEAHGPEAKQENGDCTEKAPREFEPPEGGWGWVVMLASMWCNGSVFGIQNAFGILFVSLLKEFGSESDEDLRFKTAWVGSLSMGMIFFFSPIVSVFTDLFGCRITAVGGAAVAFVGLLGSSFVTSLGPMYFTYGIVFACGCSFAYQPSLVILGHYFKRRLGLVNGIVTAGSSVFTIKIQLLENLESEGRVFDPSVVRPLRCVCSGPWLTGTDGWECVCLLC</sequence>
<dbReference type="GO" id="GO:0022857">
    <property type="term" value="F:transmembrane transporter activity"/>
    <property type="evidence" value="ECO:0007669"/>
    <property type="project" value="InterPro"/>
</dbReference>
<dbReference type="SUPFAM" id="SSF103473">
    <property type="entry name" value="MFS general substrate transporter"/>
    <property type="match status" value="1"/>
</dbReference>
<protein>
    <submittedName>
        <fullName evidence="4">Solute carrier family 16 member 10</fullName>
    </submittedName>
</protein>
<dbReference type="AlphaFoldDB" id="A0A672NA86"/>
<dbReference type="PANTHER" id="PTHR11360">
    <property type="entry name" value="MONOCARBOXYLATE TRANSPORTER"/>
    <property type="match status" value="1"/>
</dbReference>
<evidence type="ECO:0000313" key="5">
    <source>
        <dbReference type="Proteomes" id="UP000472262"/>
    </source>
</evidence>
<dbReference type="InterPro" id="IPR050327">
    <property type="entry name" value="Proton-linked_MCT"/>
</dbReference>
<accession>A0A672NA86</accession>
<evidence type="ECO:0000256" key="2">
    <source>
        <dbReference type="SAM" id="MobiDB-lite"/>
    </source>
</evidence>
<feature type="transmembrane region" description="Helical" evidence="3">
    <location>
        <begin position="88"/>
        <end position="109"/>
    </location>
</feature>
<keyword evidence="3" id="KW-1133">Transmembrane helix</keyword>
<feature type="compositionally biased region" description="Basic and acidic residues" evidence="2">
    <location>
        <begin position="13"/>
        <end position="34"/>
    </location>
</feature>
<dbReference type="GO" id="GO:0016323">
    <property type="term" value="C:basolateral plasma membrane"/>
    <property type="evidence" value="ECO:0007669"/>
    <property type="project" value="TreeGrafter"/>
</dbReference>
<proteinExistence type="predicted"/>
<name>A0A672NA86_SINGR</name>
<evidence type="ECO:0000256" key="3">
    <source>
        <dbReference type="SAM" id="Phobius"/>
    </source>
</evidence>
<reference evidence="4" key="2">
    <citation type="submission" date="2025-09" db="UniProtKB">
        <authorList>
            <consortium name="Ensembl"/>
        </authorList>
    </citation>
    <scope>IDENTIFICATION</scope>
</reference>
<feature type="transmembrane region" description="Helical" evidence="3">
    <location>
        <begin position="142"/>
        <end position="164"/>
    </location>
</feature>
<keyword evidence="3" id="KW-0472">Membrane</keyword>
<dbReference type="Pfam" id="PF07690">
    <property type="entry name" value="MFS_1"/>
    <property type="match status" value="1"/>
</dbReference>
<organism evidence="4 5">
    <name type="scientific">Sinocyclocheilus grahami</name>
    <name type="common">Dianchi golden-line fish</name>
    <name type="synonym">Barbus grahami</name>
    <dbReference type="NCBI Taxonomy" id="75366"/>
    <lineage>
        <taxon>Eukaryota</taxon>
        <taxon>Metazoa</taxon>
        <taxon>Chordata</taxon>
        <taxon>Craniata</taxon>
        <taxon>Vertebrata</taxon>
        <taxon>Euteleostomi</taxon>
        <taxon>Actinopterygii</taxon>
        <taxon>Neopterygii</taxon>
        <taxon>Teleostei</taxon>
        <taxon>Ostariophysi</taxon>
        <taxon>Cypriniformes</taxon>
        <taxon>Cyprinidae</taxon>
        <taxon>Cyprininae</taxon>
        <taxon>Sinocyclocheilus</taxon>
    </lineage>
</organism>
<dbReference type="InterPro" id="IPR036259">
    <property type="entry name" value="MFS_trans_sf"/>
</dbReference>
<dbReference type="InParanoid" id="A0A672NA86"/>
<feature type="region of interest" description="Disordered" evidence="2">
    <location>
        <begin position="1"/>
        <end position="34"/>
    </location>
</feature>
<evidence type="ECO:0000256" key="1">
    <source>
        <dbReference type="ARBA" id="ARBA00004141"/>
    </source>
</evidence>
<dbReference type="OMA" id="HCELTDI"/>
<comment type="subcellular location">
    <subcellularLocation>
        <location evidence="1">Membrane</location>
        <topology evidence="1">Multi-pass membrane protein</topology>
    </subcellularLocation>
</comment>